<gene>
    <name evidence="2" type="ORF">CVO96_01705</name>
</gene>
<organism evidence="2 3">
    <name type="scientific">Deinococcus koreensis</name>
    <dbReference type="NCBI Taxonomy" id="2054903"/>
    <lineage>
        <taxon>Bacteria</taxon>
        <taxon>Thermotogati</taxon>
        <taxon>Deinococcota</taxon>
        <taxon>Deinococci</taxon>
        <taxon>Deinococcales</taxon>
        <taxon>Deinococcaceae</taxon>
        <taxon>Deinococcus</taxon>
    </lineage>
</organism>
<proteinExistence type="predicted"/>
<keyword evidence="3" id="KW-1185">Reference proteome</keyword>
<reference evidence="2 3" key="1">
    <citation type="submission" date="2018-01" db="EMBL/GenBank/DDBJ databases">
        <title>Deinococcus koreensis sp. nov., a radiation-resistant bacterium isolated from river water.</title>
        <authorList>
            <person name="Choi A."/>
        </authorList>
    </citation>
    <scope>NUCLEOTIDE SEQUENCE [LARGE SCALE GENOMIC DNA]</scope>
    <source>
        <strain evidence="2 3">SJW1-2</strain>
    </source>
</reference>
<dbReference type="Pfam" id="PF22659">
    <property type="entry name" value="YycE-like_C"/>
    <property type="match status" value="1"/>
</dbReference>
<evidence type="ECO:0000259" key="1">
    <source>
        <dbReference type="PROSITE" id="PS51819"/>
    </source>
</evidence>
<dbReference type="RefSeq" id="WP_103309626.1">
    <property type="nucleotide sequence ID" value="NZ_PPPD01000001.1"/>
</dbReference>
<dbReference type="InterPro" id="IPR058998">
    <property type="entry name" value="YycE-like_N"/>
</dbReference>
<feature type="domain" description="VOC" evidence="1">
    <location>
        <begin position="9"/>
        <end position="130"/>
    </location>
</feature>
<comment type="caution">
    <text evidence="2">The sequence shown here is derived from an EMBL/GenBank/DDBJ whole genome shotgun (WGS) entry which is preliminary data.</text>
</comment>
<dbReference type="SUPFAM" id="SSF54593">
    <property type="entry name" value="Glyoxalase/Bleomycin resistance protein/Dihydroxybiphenyl dioxygenase"/>
    <property type="match status" value="1"/>
</dbReference>
<protein>
    <submittedName>
        <fullName evidence="2">Glyoxalase</fullName>
    </submittedName>
</protein>
<dbReference type="CDD" id="cd06587">
    <property type="entry name" value="VOC"/>
    <property type="match status" value="1"/>
</dbReference>
<sequence>MRPALDTTTAVRIARPSLDLDAAERFYAGGLGLHVLYRSTDDAFAALLMVGLPGAAWHLELTRPLRHGVTPTPTGEDLLVLYLGRPPSDGLVAQLERQGGRRVPALNPYWERWGVTLADPDGYRLVLCAREWPG</sequence>
<dbReference type="InterPro" id="IPR037523">
    <property type="entry name" value="VOC_core"/>
</dbReference>
<evidence type="ECO:0000313" key="2">
    <source>
        <dbReference type="EMBL" id="PNY80244.1"/>
    </source>
</evidence>
<dbReference type="Pfam" id="PF22658">
    <property type="entry name" value="YycE-like_N"/>
    <property type="match status" value="1"/>
</dbReference>
<dbReference type="Proteomes" id="UP000236379">
    <property type="component" value="Unassembled WGS sequence"/>
</dbReference>
<evidence type="ECO:0000313" key="3">
    <source>
        <dbReference type="Proteomes" id="UP000236379"/>
    </source>
</evidence>
<dbReference type="AlphaFoldDB" id="A0A2K3UUN4"/>
<dbReference type="PROSITE" id="PS51819">
    <property type="entry name" value="VOC"/>
    <property type="match status" value="1"/>
</dbReference>
<dbReference type="EMBL" id="PPPD01000001">
    <property type="protein sequence ID" value="PNY80244.1"/>
    <property type="molecule type" value="Genomic_DNA"/>
</dbReference>
<dbReference type="InterPro" id="IPR058997">
    <property type="entry name" value="YycE-like_C"/>
</dbReference>
<accession>A0A2K3UUN4</accession>
<dbReference type="Gene3D" id="3.10.180.10">
    <property type="entry name" value="2,3-Dihydroxybiphenyl 1,2-Dioxygenase, domain 1"/>
    <property type="match status" value="1"/>
</dbReference>
<dbReference type="InterPro" id="IPR029068">
    <property type="entry name" value="Glyas_Bleomycin-R_OHBP_Dase"/>
</dbReference>
<dbReference type="OrthoDB" id="8018325at2"/>
<name>A0A2K3UUN4_9DEIO</name>